<accession>A0A0A9BCL4</accession>
<sequence>MLSLHSCTLDCCGSGYPRRGDADPARPVVELAATTQIRWSNGPLRSNAEPCAVEPPS</sequence>
<reference evidence="1" key="2">
    <citation type="journal article" date="2015" name="Data Brief">
        <title>Shoot transcriptome of the giant reed, Arundo donax.</title>
        <authorList>
            <person name="Barrero R.A."/>
            <person name="Guerrero F.D."/>
            <person name="Moolhuijzen P."/>
            <person name="Goolsby J.A."/>
            <person name="Tidwell J."/>
            <person name="Bellgard S.E."/>
            <person name="Bellgard M.I."/>
        </authorList>
    </citation>
    <scope>NUCLEOTIDE SEQUENCE</scope>
    <source>
        <tissue evidence="1">Shoot tissue taken approximately 20 cm above the soil surface</tissue>
    </source>
</reference>
<proteinExistence type="predicted"/>
<evidence type="ECO:0000313" key="1">
    <source>
        <dbReference type="EMBL" id="JAD61689.1"/>
    </source>
</evidence>
<dbReference type="AlphaFoldDB" id="A0A0A9BCL4"/>
<dbReference type="EMBL" id="GBRH01236206">
    <property type="protein sequence ID" value="JAD61689.1"/>
    <property type="molecule type" value="Transcribed_RNA"/>
</dbReference>
<organism evidence="1">
    <name type="scientific">Arundo donax</name>
    <name type="common">Giant reed</name>
    <name type="synonym">Donax arundinaceus</name>
    <dbReference type="NCBI Taxonomy" id="35708"/>
    <lineage>
        <taxon>Eukaryota</taxon>
        <taxon>Viridiplantae</taxon>
        <taxon>Streptophyta</taxon>
        <taxon>Embryophyta</taxon>
        <taxon>Tracheophyta</taxon>
        <taxon>Spermatophyta</taxon>
        <taxon>Magnoliopsida</taxon>
        <taxon>Liliopsida</taxon>
        <taxon>Poales</taxon>
        <taxon>Poaceae</taxon>
        <taxon>PACMAD clade</taxon>
        <taxon>Arundinoideae</taxon>
        <taxon>Arundineae</taxon>
        <taxon>Arundo</taxon>
    </lineage>
</organism>
<protein>
    <submittedName>
        <fullName evidence="1">Uncharacterized protein</fullName>
    </submittedName>
</protein>
<name>A0A0A9BCL4_ARUDO</name>
<reference evidence="1" key="1">
    <citation type="submission" date="2014-09" db="EMBL/GenBank/DDBJ databases">
        <authorList>
            <person name="Magalhaes I.L.F."/>
            <person name="Oliveira U."/>
            <person name="Santos F.R."/>
            <person name="Vidigal T.H.D.A."/>
            <person name="Brescovit A.D."/>
            <person name="Santos A.J."/>
        </authorList>
    </citation>
    <scope>NUCLEOTIDE SEQUENCE</scope>
    <source>
        <tissue evidence="1">Shoot tissue taken approximately 20 cm above the soil surface</tissue>
    </source>
</reference>